<evidence type="ECO:0000313" key="2">
    <source>
        <dbReference type="Proteomes" id="UP000240971"/>
    </source>
</evidence>
<dbReference type="EMBL" id="PYAW01000010">
    <property type="protein sequence ID" value="PSL42807.1"/>
    <property type="molecule type" value="Genomic_DNA"/>
</dbReference>
<gene>
    <name evidence="1" type="ORF">CLV51_11023</name>
</gene>
<dbReference type="Proteomes" id="UP000240971">
    <property type="component" value="Unassembled WGS sequence"/>
</dbReference>
<organism evidence="1 2">
    <name type="scientific">Chitinophaga niastensis</name>
    <dbReference type="NCBI Taxonomy" id="536980"/>
    <lineage>
        <taxon>Bacteria</taxon>
        <taxon>Pseudomonadati</taxon>
        <taxon>Bacteroidota</taxon>
        <taxon>Chitinophagia</taxon>
        <taxon>Chitinophagales</taxon>
        <taxon>Chitinophagaceae</taxon>
        <taxon>Chitinophaga</taxon>
    </lineage>
</organism>
<comment type="caution">
    <text evidence="1">The sequence shown here is derived from an EMBL/GenBank/DDBJ whole genome shotgun (WGS) entry which is preliminary data.</text>
</comment>
<protein>
    <submittedName>
        <fullName evidence="1">Uncharacterized protein</fullName>
    </submittedName>
</protein>
<evidence type="ECO:0000313" key="1">
    <source>
        <dbReference type="EMBL" id="PSL42807.1"/>
    </source>
</evidence>
<accession>A0A2P8H997</accession>
<reference evidence="1 2" key="1">
    <citation type="submission" date="2018-03" db="EMBL/GenBank/DDBJ databases">
        <title>Genomic Encyclopedia of Archaeal and Bacterial Type Strains, Phase II (KMG-II): from individual species to whole genera.</title>
        <authorList>
            <person name="Goeker M."/>
        </authorList>
    </citation>
    <scope>NUCLEOTIDE SEQUENCE [LARGE SCALE GENOMIC DNA]</scope>
    <source>
        <strain evidence="1 2">DSM 24859</strain>
    </source>
</reference>
<proteinExistence type="predicted"/>
<sequence length="99" mass="11632">MNYVSISPTINGITYYLLFGATYYENSTTFVLEKDYQSDLLMDFLPVGVHIYISKEAGFVKYDDRIYTVEGKELSMIFFRDLLKVKKPEAPPVKLWWQK</sequence>
<dbReference type="AlphaFoldDB" id="A0A2P8H997"/>
<keyword evidence="2" id="KW-1185">Reference proteome</keyword>
<name>A0A2P8H997_CHINA</name>